<evidence type="ECO:0000259" key="1">
    <source>
        <dbReference type="Pfam" id="PF07238"/>
    </source>
</evidence>
<dbReference type="Pfam" id="PF07238">
    <property type="entry name" value="PilZ"/>
    <property type="match status" value="1"/>
</dbReference>
<dbReference type="SUPFAM" id="SSF141371">
    <property type="entry name" value="PilZ domain-like"/>
    <property type="match status" value="1"/>
</dbReference>
<reference evidence="2 3" key="1">
    <citation type="submission" date="2020-07" db="EMBL/GenBank/DDBJ databases">
        <authorList>
            <person name="Sun Q."/>
        </authorList>
    </citation>
    <scope>NUCLEOTIDE SEQUENCE [LARGE SCALE GENOMIC DNA]</scope>
    <source>
        <strain evidence="2 3">CGMCC 1.13654</strain>
    </source>
</reference>
<keyword evidence="3" id="KW-1185">Reference proteome</keyword>
<accession>A0A838L6E2</accession>
<dbReference type="EMBL" id="JACEIB010000006">
    <property type="protein sequence ID" value="MBA2934500.1"/>
    <property type="molecule type" value="Genomic_DNA"/>
</dbReference>
<sequence length="137" mass="15157">MTETDSLPNSEQPRPENQRIATRESIFLGADIMFEGEAIQGRIRNISSTGAYLEADAAFGAGDRITISFRGFADVGATVTRVACRGVGLRFDDRIDPARCKRLGSSPGAPQFELVRYAPAPIFIKRPPRQKQFGRRR</sequence>
<gene>
    <name evidence="2" type="ORF">HZF05_10365</name>
</gene>
<proteinExistence type="predicted"/>
<dbReference type="InterPro" id="IPR009875">
    <property type="entry name" value="PilZ_domain"/>
</dbReference>
<evidence type="ECO:0000313" key="2">
    <source>
        <dbReference type="EMBL" id="MBA2934500.1"/>
    </source>
</evidence>
<name>A0A838L6E2_9SPHN</name>
<feature type="domain" description="PilZ" evidence="1">
    <location>
        <begin position="28"/>
        <end position="103"/>
    </location>
</feature>
<dbReference type="RefSeq" id="WP_160365976.1">
    <property type="nucleotide sequence ID" value="NZ_JACEIB010000006.1"/>
</dbReference>
<dbReference type="AlphaFoldDB" id="A0A838L6E2"/>
<dbReference type="Gene3D" id="2.40.10.220">
    <property type="entry name" value="predicted glycosyltransferase like domains"/>
    <property type="match status" value="1"/>
</dbReference>
<dbReference type="GO" id="GO:0035438">
    <property type="term" value="F:cyclic-di-GMP binding"/>
    <property type="evidence" value="ECO:0007669"/>
    <property type="project" value="InterPro"/>
</dbReference>
<protein>
    <submittedName>
        <fullName evidence="2">PilZ domain-containing protein</fullName>
    </submittedName>
</protein>
<comment type="caution">
    <text evidence="2">The sequence shown here is derived from an EMBL/GenBank/DDBJ whole genome shotgun (WGS) entry which is preliminary data.</text>
</comment>
<organism evidence="2 3">
    <name type="scientific">Sphingomonas chungangi</name>
    <dbReference type="NCBI Taxonomy" id="2683589"/>
    <lineage>
        <taxon>Bacteria</taxon>
        <taxon>Pseudomonadati</taxon>
        <taxon>Pseudomonadota</taxon>
        <taxon>Alphaproteobacteria</taxon>
        <taxon>Sphingomonadales</taxon>
        <taxon>Sphingomonadaceae</taxon>
        <taxon>Sphingomonas</taxon>
    </lineage>
</organism>
<evidence type="ECO:0000313" key="3">
    <source>
        <dbReference type="Proteomes" id="UP000570166"/>
    </source>
</evidence>
<dbReference type="Proteomes" id="UP000570166">
    <property type="component" value="Unassembled WGS sequence"/>
</dbReference>